<dbReference type="AlphaFoldDB" id="A0A448XA38"/>
<protein>
    <submittedName>
        <fullName evidence="1">Uncharacterized protein</fullName>
    </submittedName>
</protein>
<evidence type="ECO:0000313" key="1">
    <source>
        <dbReference type="EMBL" id="VEL32051.1"/>
    </source>
</evidence>
<dbReference type="Proteomes" id="UP000784294">
    <property type="component" value="Unassembled WGS sequence"/>
</dbReference>
<comment type="caution">
    <text evidence="1">The sequence shown here is derived from an EMBL/GenBank/DDBJ whole genome shotgun (WGS) entry which is preliminary data.</text>
</comment>
<keyword evidence="2" id="KW-1185">Reference proteome</keyword>
<accession>A0A448XA38</accession>
<sequence length="105" mass="11812">MGAVGPIALATKDPSPTVPSVVQCLLTDPMSLVEERAALQLANAQARLAKARPIRTAEYLPFVFDQLAEVQDTAGYLKDFKVNFIFYAFNYSWSKPKYYFLEIFI</sequence>
<organism evidence="1 2">
    <name type="scientific">Protopolystoma xenopodis</name>
    <dbReference type="NCBI Taxonomy" id="117903"/>
    <lineage>
        <taxon>Eukaryota</taxon>
        <taxon>Metazoa</taxon>
        <taxon>Spiralia</taxon>
        <taxon>Lophotrochozoa</taxon>
        <taxon>Platyhelminthes</taxon>
        <taxon>Monogenea</taxon>
        <taxon>Polyopisthocotylea</taxon>
        <taxon>Polystomatidea</taxon>
        <taxon>Polystomatidae</taxon>
        <taxon>Protopolystoma</taxon>
    </lineage>
</organism>
<reference evidence="1" key="1">
    <citation type="submission" date="2018-11" db="EMBL/GenBank/DDBJ databases">
        <authorList>
            <consortium name="Pathogen Informatics"/>
        </authorList>
    </citation>
    <scope>NUCLEOTIDE SEQUENCE</scope>
</reference>
<dbReference type="EMBL" id="CAAALY010129608">
    <property type="protein sequence ID" value="VEL32051.1"/>
    <property type="molecule type" value="Genomic_DNA"/>
</dbReference>
<evidence type="ECO:0000313" key="2">
    <source>
        <dbReference type="Proteomes" id="UP000784294"/>
    </source>
</evidence>
<name>A0A448XA38_9PLAT</name>
<gene>
    <name evidence="1" type="ORF">PXEA_LOCUS25491</name>
</gene>
<proteinExistence type="predicted"/>